<sequence length="361" mass="41239">MNCNDFIGNVSLYIDDELSKIENKEFELHILKCNNCRREYEEMINIIKNVREQEQVELPDNYKFELRRKLKEAAKEDKKPSWKVITSIAASLIVMIISFGMLRENLKLPNINNEISNDSMAPQATKSKLSEENIALSIEPSTENKVVDGEHIITENLDEESGDKEMAIFRNSSIVEEAEFDNSMNDYGAMASRSGIVNGRKSIKEAYLCIETEELDLASKDIADHVEENGGYVEAFKTETNKAHTSTNSKNYLIKIRIPADKFEETLDFLRTLGNILDEESMLSDVTDQYYRIETKLRNLNEQEVLLREILDRAESITDILLVEDEIEKLKQEISTELGAIEKIENAITLPTINAKLNGNK</sequence>
<dbReference type="OrthoDB" id="9808253at2"/>
<dbReference type="AlphaFoldDB" id="A0A1H3S4E3"/>
<keyword evidence="1" id="KW-0175">Coiled coil</keyword>
<keyword evidence="2" id="KW-1133">Transmembrane helix</keyword>
<dbReference type="InterPro" id="IPR027383">
    <property type="entry name" value="Znf_put"/>
</dbReference>
<accession>A0A1H3S4E3</accession>
<dbReference type="RefSeq" id="WP_091732295.1">
    <property type="nucleotide sequence ID" value="NZ_FNQE01000035.1"/>
</dbReference>
<dbReference type="STRING" id="415015.SAMN05660462_02688"/>
<gene>
    <name evidence="5" type="ORF">SAMN05660462_02688</name>
</gene>
<proteinExistence type="predicted"/>
<evidence type="ECO:0000313" key="6">
    <source>
        <dbReference type="Proteomes" id="UP000198625"/>
    </source>
</evidence>
<dbReference type="Proteomes" id="UP000198625">
    <property type="component" value="Unassembled WGS sequence"/>
</dbReference>
<keyword evidence="6" id="KW-1185">Reference proteome</keyword>
<protein>
    <submittedName>
        <fullName evidence="5">Putative zinc-finger</fullName>
    </submittedName>
</protein>
<dbReference type="InterPro" id="IPR025645">
    <property type="entry name" value="DUF4349"/>
</dbReference>
<reference evidence="6" key="1">
    <citation type="submission" date="2016-10" db="EMBL/GenBank/DDBJ databases">
        <authorList>
            <person name="Varghese N."/>
            <person name="Submissions S."/>
        </authorList>
    </citation>
    <scope>NUCLEOTIDE SEQUENCE [LARGE SCALE GENOMIC DNA]</scope>
    <source>
        <strain evidence="6">DSM 21650</strain>
    </source>
</reference>
<dbReference type="GO" id="GO:0008270">
    <property type="term" value="F:zinc ion binding"/>
    <property type="evidence" value="ECO:0007669"/>
    <property type="project" value="UniProtKB-KW"/>
</dbReference>
<keyword evidence="2" id="KW-0472">Membrane</keyword>
<feature type="domain" description="Putative zinc-finger" evidence="3">
    <location>
        <begin position="3"/>
        <end position="37"/>
    </location>
</feature>
<evidence type="ECO:0000256" key="2">
    <source>
        <dbReference type="SAM" id="Phobius"/>
    </source>
</evidence>
<feature type="coiled-coil region" evidence="1">
    <location>
        <begin position="283"/>
        <end position="347"/>
    </location>
</feature>
<evidence type="ECO:0000256" key="1">
    <source>
        <dbReference type="SAM" id="Coils"/>
    </source>
</evidence>
<evidence type="ECO:0000313" key="5">
    <source>
        <dbReference type="EMBL" id="SDZ32331.1"/>
    </source>
</evidence>
<evidence type="ECO:0000259" key="4">
    <source>
        <dbReference type="Pfam" id="PF14257"/>
    </source>
</evidence>
<keyword evidence="2" id="KW-0812">Transmembrane</keyword>
<keyword evidence="5" id="KW-0863">Zinc-finger</keyword>
<name>A0A1H3S4E3_9FIRM</name>
<feature type="transmembrane region" description="Helical" evidence="2">
    <location>
        <begin position="84"/>
        <end position="102"/>
    </location>
</feature>
<evidence type="ECO:0000259" key="3">
    <source>
        <dbReference type="Pfam" id="PF13490"/>
    </source>
</evidence>
<organism evidence="5 6">
    <name type="scientific">Proteiniborus ethanoligenes</name>
    <dbReference type="NCBI Taxonomy" id="415015"/>
    <lineage>
        <taxon>Bacteria</taxon>
        <taxon>Bacillati</taxon>
        <taxon>Bacillota</taxon>
        <taxon>Clostridia</taxon>
        <taxon>Eubacteriales</taxon>
        <taxon>Proteiniborus</taxon>
    </lineage>
</organism>
<dbReference type="Pfam" id="PF13490">
    <property type="entry name" value="zf-HC2"/>
    <property type="match status" value="1"/>
</dbReference>
<keyword evidence="5" id="KW-0862">Zinc</keyword>
<keyword evidence="5" id="KW-0479">Metal-binding</keyword>
<dbReference type="EMBL" id="FNQE01000035">
    <property type="protein sequence ID" value="SDZ32331.1"/>
    <property type="molecule type" value="Genomic_DNA"/>
</dbReference>
<feature type="domain" description="DUF4349" evidence="4">
    <location>
        <begin position="200"/>
        <end position="359"/>
    </location>
</feature>
<dbReference type="Pfam" id="PF14257">
    <property type="entry name" value="DUF4349"/>
    <property type="match status" value="1"/>
</dbReference>